<sequence length="100" mass="11426">MRGGIFGMLFGLQVRWNFAGNNELHSNTSQREIRVPFCSPRKQTGFGSSRTKNPVHISEPAAPKRSANQSARNYVRALRLQANFGRTIVFDIQMDWVTWD</sequence>
<evidence type="ECO:0000256" key="1">
    <source>
        <dbReference type="SAM" id="MobiDB-lite"/>
    </source>
</evidence>
<dbReference type="AlphaFoldDB" id="A0A4Y2KZS6"/>
<proteinExistence type="predicted"/>
<reference evidence="2 3" key="1">
    <citation type="journal article" date="2019" name="Sci. Rep.">
        <title>Orb-weaving spider Araneus ventricosus genome elucidates the spidroin gene catalogue.</title>
        <authorList>
            <person name="Kono N."/>
            <person name="Nakamura H."/>
            <person name="Ohtoshi R."/>
            <person name="Moran D.A.P."/>
            <person name="Shinohara A."/>
            <person name="Yoshida Y."/>
            <person name="Fujiwara M."/>
            <person name="Mori M."/>
            <person name="Tomita M."/>
            <person name="Arakawa K."/>
        </authorList>
    </citation>
    <scope>NUCLEOTIDE SEQUENCE [LARGE SCALE GENOMIC DNA]</scope>
</reference>
<dbReference type="Proteomes" id="UP000499080">
    <property type="component" value="Unassembled WGS sequence"/>
</dbReference>
<feature type="region of interest" description="Disordered" evidence="1">
    <location>
        <begin position="40"/>
        <end position="69"/>
    </location>
</feature>
<feature type="compositionally biased region" description="Polar residues" evidence="1">
    <location>
        <begin position="41"/>
        <end position="52"/>
    </location>
</feature>
<accession>A0A4Y2KZS6</accession>
<protein>
    <submittedName>
        <fullName evidence="2">Uncharacterized protein</fullName>
    </submittedName>
</protein>
<name>A0A4Y2KZS6_ARAVE</name>
<dbReference type="EMBL" id="BGPR01005165">
    <property type="protein sequence ID" value="GBN07550.1"/>
    <property type="molecule type" value="Genomic_DNA"/>
</dbReference>
<evidence type="ECO:0000313" key="3">
    <source>
        <dbReference type="Proteomes" id="UP000499080"/>
    </source>
</evidence>
<keyword evidence="3" id="KW-1185">Reference proteome</keyword>
<organism evidence="2 3">
    <name type="scientific">Araneus ventricosus</name>
    <name type="common">Orbweaver spider</name>
    <name type="synonym">Epeira ventricosa</name>
    <dbReference type="NCBI Taxonomy" id="182803"/>
    <lineage>
        <taxon>Eukaryota</taxon>
        <taxon>Metazoa</taxon>
        <taxon>Ecdysozoa</taxon>
        <taxon>Arthropoda</taxon>
        <taxon>Chelicerata</taxon>
        <taxon>Arachnida</taxon>
        <taxon>Araneae</taxon>
        <taxon>Araneomorphae</taxon>
        <taxon>Entelegynae</taxon>
        <taxon>Araneoidea</taxon>
        <taxon>Araneidae</taxon>
        <taxon>Araneus</taxon>
    </lineage>
</organism>
<gene>
    <name evidence="2" type="ORF">AVEN_258682_1</name>
</gene>
<evidence type="ECO:0000313" key="2">
    <source>
        <dbReference type="EMBL" id="GBN07550.1"/>
    </source>
</evidence>
<comment type="caution">
    <text evidence="2">The sequence shown here is derived from an EMBL/GenBank/DDBJ whole genome shotgun (WGS) entry which is preliminary data.</text>
</comment>